<dbReference type="Proteomes" id="UP000827872">
    <property type="component" value="Linkage Group LG12"/>
</dbReference>
<evidence type="ECO:0000313" key="1">
    <source>
        <dbReference type="EMBL" id="KAH7997761.1"/>
    </source>
</evidence>
<dbReference type="EMBL" id="CM037625">
    <property type="protein sequence ID" value="KAH7997761.1"/>
    <property type="molecule type" value="Genomic_DNA"/>
</dbReference>
<evidence type="ECO:0000313" key="2">
    <source>
        <dbReference type="Proteomes" id="UP000827872"/>
    </source>
</evidence>
<accession>A0ACB8EY47</accession>
<gene>
    <name evidence="1" type="ORF">K3G42_007719</name>
</gene>
<name>A0ACB8EY47_9SAUR</name>
<protein>
    <submittedName>
        <fullName evidence="1">Uncharacterized protein</fullName>
    </submittedName>
</protein>
<comment type="caution">
    <text evidence="1">The sequence shown here is derived from an EMBL/GenBank/DDBJ whole genome shotgun (WGS) entry which is preliminary data.</text>
</comment>
<reference evidence="1" key="1">
    <citation type="submission" date="2021-08" db="EMBL/GenBank/DDBJ databases">
        <title>The first chromosome-level gecko genome reveals the dynamic sex chromosomes of Neotropical dwarf geckos (Sphaerodactylidae: Sphaerodactylus).</title>
        <authorList>
            <person name="Pinto B.J."/>
            <person name="Keating S.E."/>
            <person name="Gamble T."/>
        </authorList>
    </citation>
    <scope>NUCLEOTIDE SEQUENCE</scope>
    <source>
        <strain evidence="1">TG3544</strain>
    </source>
</reference>
<proteinExistence type="predicted"/>
<keyword evidence="2" id="KW-1185">Reference proteome</keyword>
<organism evidence="1 2">
    <name type="scientific">Sphaerodactylus townsendi</name>
    <dbReference type="NCBI Taxonomy" id="933632"/>
    <lineage>
        <taxon>Eukaryota</taxon>
        <taxon>Metazoa</taxon>
        <taxon>Chordata</taxon>
        <taxon>Craniata</taxon>
        <taxon>Vertebrata</taxon>
        <taxon>Euteleostomi</taxon>
        <taxon>Lepidosauria</taxon>
        <taxon>Squamata</taxon>
        <taxon>Bifurcata</taxon>
        <taxon>Gekkota</taxon>
        <taxon>Sphaerodactylidae</taxon>
        <taxon>Sphaerodactylus</taxon>
    </lineage>
</organism>
<sequence>MQLHQRISKYVYLETSAAAGKALEINKFDMSAHLVPPVLMHLVMPALREHSAIRLISLISPSVKLAQRDLSVQEALEGSRNLPSPALLVTIVRQGPSIQCSTSVQLAHGVTKQAKRQKRSVSRVQPDGSAWWELRALLGAAVPDISVLRVRRQAPSFPAQLEPIVPDLEMGK</sequence>